<evidence type="ECO:0000313" key="5">
    <source>
        <dbReference type="Proteomes" id="UP000321578"/>
    </source>
</evidence>
<evidence type="ECO:0000256" key="1">
    <source>
        <dbReference type="SAM" id="MobiDB-lite"/>
    </source>
</evidence>
<feature type="region of interest" description="Disordered" evidence="1">
    <location>
        <begin position="68"/>
        <end position="89"/>
    </location>
</feature>
<name>A0A5C6ZER6_9FLAO</name>
<dbReference type="Pfam" id="PF01476">
    <property type="entry name" value="LysM"/>
    <property type="match status" value="5"/>
</dbReference>
<protein>
    <submittedName>
        <fullName evidence="4">LysM peptidoglycan-binding domain-containing protein</fullName>
    </submittedName>
</protein>
<keyword evidence="2" id="KW-0732">Signal</keyword>
<organism evidence="4 5">
    <name type="scientific">Subsaximicrobium wynnwilliamsii</name>
    <dbReference type="NCBI Taxonomy" id="291179"/>
    <lineage>
        <taxon>Bacteria</taxon>
        <taxon>Pseudomonadati</taxon>
        <taxon>Bacteroidota</taxon>
        <taxon>Flavobacteriia</taxon>
        <taxon>Flavobacteriales</taxon>
        <taxon>Flavobacteriaceae</taxon>
        <taxon>Subsaximicrobium</taxon>
    </lineage>
</organism>
<dbReference type="PANTHER" id="PTHR33734:SF22">
    <property type="entry name" value="MEMBRANE-BOUND LYTIC MUREIN TRANSGLYCOSYLASE D"/>
    <property type="match status" value="1"/>
</dbReference>
<sequence length="774" mass="85296">MWRFYWLLIIFILSFSLTNAQDNVIEHAIQKGETVYGISKTYGVSMEAIFALNPGSQEVIYAGESLRVPENGQTPNTPNTNPGTSNGSKYVVVRGDTKSGLSRKFGISIASLEQQNPQIVPMLMAGHVLNISKNFKVQINSKNGEHFVNKGETLWGIARANGISVNALIAANQDRLDGVLKAGQTLRIPEKNSAFSTGGDYIVKTGDTKWGLSKRFNLSIAQLEAKNPQIVPMLMAGHRLTLDADTEAPVETTARVSEVNEIETAPVAENEPEAIETTIPEIDTSLISDTGSASEENTSPPIIATEGNTSETEVSLPSEAEEVKNIDNNIEAFTETQNPDGASTAIYKDYVIQAKETLYGLSKKAGMSMEAFVALNPQLSNGVAKGAVIKMPINPGVFNNQDNETSTIVTSEIIRTNPNETLFRRLDKDKRTALFFGLQFALEDYENGSLAKNASDDAALQKHIDFYQGAEMAIDSARSLGLNFDVSFVERSASGKFSRLKVDNTSEENAVIVPFLKARETYPKVISKSPTAIIGLSSNSINSDSNTVYDALPSQLELKTRTLNYIAEKNAQIIVVSDLDEARNKDLILNIIPDAQFLKVDKTGFFVNNDLTAALHKEKLNYVILDTDRTIVFLNATTEFMGKLSEYDIEMVLIESASLPKPGQVSDMRFRILKLIFPSVMPIEKDEMLLQFEQAYKTRYDVEASENAILGFDTTFDVLLRLSQAAGFENSVETLKSQQLLLKFDYEKSNDTIFENKGLYLLQYGNGNQVIEID</sequence>
<dbReference type="PANTHER" id="PTHR33734">
    <property type="entry name" value="LYSM DOMAIN-CONTAINING GPI-ANCHORED PROTEIN 2"/>
    <property type="match status" value="1"/>
</dbReference>
<evidence type="ECO:0000259" key="3">
    <source>
        <dbReference type="PROSITE" id="PS51782"/>
    </source>
</evidence>
<evidence type="ECO:0000256" key="2">
    <source>
        <dbReference type="SAM" id="SignalP"/>
    </source>
</evidence>
<feature type="domain" description="LysM" evidence="3">
    <location>
        <begin position="25"/>
        <end position="68"/>
    </location>
</feature>
<dbReference type="EMBL" id="VORO01000013">
    <property type="protein sequence ID" value="TXD88527.1"/>
    <property type="molecule type" value="Genomic_DNA"/>
</dbReference>
<comment type="caution">
    <text evidence="4">The sequence shown here is derived from an EMBL/GenBank/DDBJ whole genome shotgun (WGS) entry which is preliminary data.</text>
</comment>
<dbReference type="CDD" id="cd00118">
    <property type="entry name" value="LysM"/>
    <property type="match status" value="5"/>
</dbReference>
<keyword evidence="5" id="KW-1185">Reference proteome</keyword>
<feature type="region of interest" description="Disordered" evidence="1">
    <location>
        <begin position="290"/>
        <end position="311"/>
    </location>
</feature>
<reference evidence="4 5" key="1">
    <citation type="submission" date="2019-08" db="EMBL/GenBank/DDBJ databases">
        <title>Genomes of Subsaximicrobium wynnwilliamsii strains.</title>
        <authorList>
            <person name="Bowman J.P."/>
        </authorList>
    </citation>
    <scope>NUCLEOTIDE SEQUENCE [LARGE SCALE GENOMIC DNA]</scope>
    <source>
        <strain evidence="4 5">2-80-2</strain>
    </source>
</reference>
<feature type="domain" description="LysM" evidence="3">
    <location>
        <begin position="144"/>
        <end position="188"/>
    </location>
</feature>
<dbReference type="InterPro" id="IPR036779">
    <property type="entry name" value="LysM_dom_sf"/>
</dbReference>
<dbReference type="InterPro" id="IPR018392">
    <property type="entry name" value="LysM"/>
</dbReference>
<dbReference type="SMART" id="SM00257">
    <property type="entry name" value="LysM"/>
    <property type="match status" value="5"/>
</dbReference>
<feature type="signal peptide" evidence="2">
    <location>
        <begin position="1"/>
        <end position="20"/>
    </location>
</feature>
<dbReference type="Gene3D" id="3.10.350.10">
    <property type="entry name" value="LysM domain"/>
    <property type="match status" value="5"/>
</dbReference>
<feature type="domain" description="LysM" evidence="3">
    <location>
        <begin position="348"/>
        <end position="395"/>
    </location>
</feature>
<dbReference type="RefSeq" id="WP_147086895.1">
    <property type="nucleotide sequence ID" value="NZ_VORM01000013.1"/>
</dbReference>
<gene>
    <name evidence="4" type="ORF">ESY86_12350</name>
</gene>
<feature type="domain" description="LysM" evidence="3">
    <location>
        <begin position="88"/>
        <end position="137"/>
    </location>
</feature>
<dbReference type="OrthoDB" id="2149800at2"/>
<proteinExistence type="predicted"/>
<evidence type="ECO:0000313" key="4">
    <source>
        <dbReference type="EMBL" id="TXD88527.1"/>
    </source>
</evidence>
<dbReference type="AlphaFoldDB" id="A0A5C6ZER6"/>
<dbReference type="Proteomes" id="UP000321578">
    <property type="component" value="Unassembled WGS sequence"/>
</dbReference>
<accession>A0A5C6ZER6</accession>
<dbReference type="PROSITE" id="PS51782">
    <property type="entry name" value="LYSM"/>
    <property type="match status" value="4"/>
</dbReference>
<feature type="chain" id="PRO_5022755505" evidence="2">
    <location>
        <begin position="21"/>
        <end position="774"/>
    </location>
</feature>
<feature type="compositionally biased region" description="Low complexity" evidence="1">
    <location>
        <begin position="74"/>
        <end position="88"/>
    </location>
</feature>
<dbReference type="SUPFAM" id="SSF54106">
    <property type="entry name" value="LysM domain"/>
    <property type="match status" value="4"/>
</dbReference>